<evidence type="ECO:0000313" key="8">
    <source>
        <dbReference type="WBParaSite" id="Gr19_v10_g9201.t1"/>
    </source>
</evidence>
<feature type="transmembrane region" description="Helical" evidence="5">
    <location>
        <begin position="2455"/>
        <end position="2475"/>
    </location>
</feature>
<dbReference type="GO" id="GO:0012506">
    <property type="term" value="C:vesicle membrane"/>
    <property type="evidence" value="ECO:0007669"/>
    <property type="project" value="TreeGrafter"/>
</dbReference>
<dbReference type="InterPro" id="IPR037104">
    <property type="entry name" value="Annexin_sf"/>
</dbReference>
<feature type="chain" id="PRO_5037103373" evidence="6">
    <location>
        <begin position="23"/>
        <end position="2667"/>
    </location>
</feature>
<keyword evidence="3" id="KW-0041">Annexin</keyword>
<sequence length="2667" mass="305355">MDQNHLILLSLSFLILIANDEAVRTPTESPNRGRRPLVPSTPGYNIPTTPGYDTGRNPSMQNLGASQGSYPPSNPFMTSGWDTMPNMSMAPGSLQQQQQLQQNWGQQQQSVLQQYTATEYLSPSFNQPRKQTVSNSGRHNGAANANLEQWSNPSTYETIVKQQKADGYNYGDYEGELILDFEFARPAEDTENEDEAEKEDNTTGSDTKPGGERVDKSERPKKKTEKKVEDSSSEVKKTKTAKKKVDESESTKTDKKKVDESTRTDKKKVDESTRTDKKKAKKGNVEVTQLEEKYEKKLKKSVEQLRLSLNEQKMCSLQNSKDCWMRLFDALAELDDELRYSNMIQYCSENKQQIRYCGGSNCPDIENVIVFKNKTEEDEVVIEKEKGDEEENESGKKEQKSEEQNVPKTDERVDGDHSADQQSFYEGQAQKPTNPKIKPLKQQTSAQQTQAGMVEWELHQMHHNQQQHLNTISLLMDTYIHNLIIIINSHFPQLLMKHQKSGEISLPNHSLSVCQKHNQMGQHHSCNIRHPELSPPDSMHDHHHQQHPFSAMAHHPSSYGATGYQSSDGVSPNRPAYGQPQSDHITDPNIYYPYSQPKTQQKRAGGTDRQGYYAQHSQSGNFIPQDNLQNSAAYAPQQQPSQYGMPGYSQLSNYSMQQQQPGAAGTAPQYAQQGNQNAETGGYYGHGPAMPRPVYTVPSGGGRKPSSMKPNAAGAVPANPRRPKGTARPPSARHGSVSGPNAVDEYDFTVFNVNENRKQSSTTSKASSSSSSAKLEQRKPETAEEKKEHMGNHLSMYMRCVNKLLTERAPIGLINAGDKVSTNFLQLLYGMLLPKPLFLAQQLNMALNGVPKDQIDNPLLMAPKIAPSASDTLSVETSMSKNVLNKLSKSNRQQPSNVKHDVRAVLEIASTQSRDQLKQIRKISEALGYPNFADAGKIFIKQQSATFEAKESIVKFLDWRLMGRAVAPIKEDYSKKHPEIRSAKADAKTLYIAMKGVGTNVNTLNEILVNRSNKELIMIQKALKALYGNTLKHYIKNEKGLSAEYQELLYDLIDANRDEIFCNDQYQAKEDAFTLKEGGIDKIGTEGGKFIRILSNANLFHLHLVIEQYNLLRYMSSFEADIDEEFSDPLKSGLLAIVSAVQKHRPPRGNSMQINGENDERCPAYYYTKKNDYIMAEAERLYKAVHGRGCTKEEVVKVLVHNNNAQIRAITRAYNETHGHRKPKTTKNQKSSRSLRDRIKDELKDDVGLLALDLLEGNRNEQQNFVPDCEKAENQAAELLHPGKGALFNFARRFTTKIGVKVFIAILANEHFKQLRLIFEMYKKNSGTNGSAIDVIKAAIDNITNSNTLKDGLKTVVDLAVQKVNDNELEKILNDCKKLNDEQQIENLSDEYYVTDAEKDAALLRKAMQGWGTNEKTLIWILTTRKNNREISDVYKTMYGNELLDRIKEETSGIGESNFQDALKQLLGSTREDSPTFKPDKIKAKKQAVELFDGNGTKFVNIMATMHSNQLLLIFDEYEKLYKIKNRMKLKPSTNYTFEILLKKKFDGDFLRTLLAIVSLARKGIDETERVLQKDAQEKNWIKTFWHYLVDLYKGYKSVTELELNEYNDFVKYCDEGGSEARACSTTITPEDKYRIRDLHEKYFTKKITRSLKDLLGIFKLPSTKERAKIDLHRVIIARYQHDLGDILRSIDRLSLKQIVDRFESWHFTFGEIANGKLFETEDKLYAHALKKLLNIENAKQITGYEDFLENYGPNLQDFMEKLQNDQYEFGIEMKKPKKGEDERVSVNIHLYNLPKPPDGTSVSNQYENVSKKELRKPTNLAKYMSESKFMHDLLQIMSQDLIDRLDLMYRARLKKTLLAKDDVKKFEQRILGNPEVMENLIEQWKRGQQKHQSYNENIENIKPTLIEMEMNPEKSSDSYKYQVWNIWGEAKEKPTRQAITTQLYIDHVNVFKLLFWARFYALAIALQRVPMQMANDGEAKGVGKKESAQLFGMEYDQRNNLVESAELGATFRLDIPHEAWPDETRQATEEMRKKFEQDLDCLEEYILYNFNHQMFYGGQPRFYQVGYETILKLGYDDVLKGTKLRTLLVHEMEEMLEEVDSGVNKENDDDFSLKTVHFTKANVQLFKKREGEEKLHGVQKWIQKAFTWLDGLVDKMHKKSLTKRNRMQRYLFDKMQTFTSELRGLFTGQTPPIKWIMKKCMPMLYYGAKYGKKLLKGVGKLFKPMLSIFKSSKEKMGYKHKKSRLESKKAMFGLLLEIDSAVQDNTKMKNNWRGKSNAIWANDKEMERIWATEINKVKVDDKDKVSEDDREEMIGMIKDGSEVPWWMVKVKPPGGSANAKKETSKVNSRRKKRLAIRKATGTDNQRFDIDGVQSIAAAPFAVADDAVDNARPRRRKRFAMGGRAMAARSVARRAYSPSYHPFGGSYYTGYHYSPYNCYYYRPYHLTHKQLLAELWTVINIFAAFIVVPISAAFWDLDCSSSGSSSSSYYGGSYHYDYTAAQKLREKAEKKRIKQEKESELDYQIADWNKEISYGTKQNKSGHRRKKRSSAGMDSKIVGWQTEDSFGLNKNDERHRRTKRSVAQDCGANGGQFGIFFKEQFFLIATIFNLYLALFACIWMESLEFWFKLIWEWLQKQLITVYTVLIPQNNAIKSKNAPLKIDFFRIM</sequence>
<dbReference type="SUPFAM" id="SSF47874">
    <property type="entry name" value="Annexin"/>
    <property type="match status" value="3"/>
</dbReference>
<evidence type="ECO:0000313" key="7">
    <source>
        <dbReference type="Proteomes" id="UP000887572"/>
    </source>
</evidence>
<feature type="region of interest" description="Disordered" evidence="4">
    <location>
        <begin position="656"/>
        <end position="743"/>
    </location>
</feature>
<keyword evidence="7" id="KW-1185">Reference proteome</keyword>
<feature type="compositionally biased region" description="Basic and acidic residues" evidence="4">
    <location>
        <begin position="209"/>
        <end position="218"/>
    </location>
</feature>
<dbReference type="GO" id="GO:0005886">
    <property type="term" value="C:plasma membrane"/>
    <property type="evidence" value="ECO:0007669"/>
    <property type="project" value="TreeGrafter"/>
</dbReference>
<dbReference type="GO" id="GO:0005544">
    <property type="term" value="F:calcium-dependent phospholipid binding"/>
    <property type="evidence" value="ECO:0007669"/>
    <property type="project" value="InterPro"/>
</dbReference>
<feature type="region of interest" description="Disordered" evidence="4">
    <location>
        <begin position="123"/>
        <end position="149"/>
    </location>
</feature>
<feature type="compositionally biased region" description="Acidic residues" evidence="4">
    <location>
        <begin position="189"/>
        <end position="198"/>
    </location>
</feature>
<dbReference type="GO" id="GO:0001786">
    <property type="term" value="F:phosphatidylserine binding"/>
    <property type="evidence" value="ECO:0007669"/>
    <property type="project" value="TreeGrafter"/>
</dbReference>
<dbReference type="WBParaSite" id="Gr19_v10_g9201.t1">
    <property type="protein sequence ID" value="Gr19_v10_g9201.t1"/>
    <property type="gene ID" value="Gr19_v10_g9201"/>
</dbReference>
<dbReference type="GO" id="GO:0005737">
    <property type="term" value="C:cytoplasm"/>
    <property type="evidence" value="ECO:0007669"/>
    <property type="project" value="TreeGrafter"/>
</dbReference>
<evidence type="ECO:0000256" key="3">
    <source>
        <dbReference type="ARBA" id="ARBA00023216"/>
    </source>
</evidence>
<dbReference type="PANTHER" id="PTHR10502">
    <property type="entry name" value="ANNEXIN"/>
    <property type="match status" value="1"/>
</dbReference>
<feature type="transmembrane region" description="Helical" evidence="5">
    <location>
        <begin position="2601"/>
        <end position="2621"/>
    </location>
</feature>
<feature type="region of interest" description="Disordered" evidence="4">
    <location>
        <begin position="757"/>
        <end position="789"/>
    </location>
</feature>
<dbReference type="Pfam" id="PF00191">
    <property type="entry name" value="Annexin"/>
    <property type="match status" value="3"/>
</dbReference>
<feature type="compositionally biased region" description="Basic and acidic residues" evidence="4">
    <location>
        <begin position="775"/>
        <end position="789"/>
    </location>
</feature>
<keyword evidence="6" id="KW-0732">Signal</keyword>
<feature type="compositionally biased region" description="Polar residues" evidence="4">
    <location>
        <begin position="123"/>
        <end position="138"/>
    </location>
</feature>
<feature type="compositionally biased region" description="Basic and acidic residues" evidence="4">
    <location>
        <begin position="226"/>
        <end position="275"/>
    </location>
</feature>
<keyword evidence="2" id="KW-0677">Repeat</keyword>
<feature type="compositionally biased region" description="Low complexity" evidence="4">
    <location>
        <begin position="760"/>
        <end position="774"/>
    </location>
</feature>
<protein>
    <submittedName>
        <fullName evidence="8">Annexin</fullName>
    </submittedName>
</protein>
<feature type="compositionally biased region" description="Basic and acidic residues" evidence="4">
    <location>
        <begin position="382"/>
        <end position="419"/>
    </location>
</feature>
<name>A0A914IDF8_GLORO</name>
<evidence type="ECO:0000256" key="5">
    <source>
        <dbReference type="SAM" id="Phobius"/>
    </source>
</evidence>
<reference evidence="8" key="1">
    <citation type="submission" date="2022-11" db="UniProtKB">
        <authorList>
            <consortium name="WormBaseParasite"/>
        </authorList>
    </citation>
    <scope>IDENTIFICATION</scope>
</reference>
<dbReference type="Proteomes" id="UP000887572">
    <property type="component" value="Unplaced"/>
</dbReference>
<dbReference type="PROSITE" id="PS51897">
    <property type="entry name" value="ANNEXIN_2"/>
    <property type="match status" value="2"/>
</dbReference>
<dbReference type="SMART" id="SM00335">
    <property type="entry name" value="ANX"/>
    <property type="match status" value="4"/>
</dbReference>
<accession>A0A914IDF8</accession>
<keyword evidence="5" id="KW-0472">Membrane</keyword>
<feature type="region of interest" description="Disordered" evidence="4">
    <location>
        <begin position="24"/>
        <end position="85"/>
    </location>
</feature>
<dbReference type="Gene3D" id="1.10.220.10">
    <property type="entry name" value="Annexin"/>
    <property type="match status" value="6"/>
</dbReference>
<dbReference type="PRINTS" id="PR00196">
    <property type="entry name" value="ANNEXIN"/>
</dbReference>
<keyword evidence="5" id="KW-0812">Transmembrane</keyword>
<feature type="compositionally biased region" description="Low complexity" evidence="4">
    <location>
        <begin position="657"/>
        <end position="674"/>
    </location>
</feature>
<feature type="compositionally biased region" description="Polar residues" evidence="4">
    <location>
        <begin position="559"/>
        <end position="570"/>
    </location>
</feature>
<dbReference type="GO" id="GO:0005634">
    <property type="term" value="C:nucleus"/>
    <property type="evidence" value="ECO:0007669"/>
    <property type="project" value="TreeGrafter"/>
</dbReference>
<feature type="region of interest" description="Disordered" evidence="4">
    <location>
        <begin position="1215"/>
        <end position="1236"/>
    </location>
</feature>
<comment type="similarity">
    <text evidence="1">Belongs to the annexin family.</text>
</comment>
<keyword evidence="5" id="KW-1133">Transmembrane helix</keyword>
<feature type="region of interest" description="Disordered" evidence="4">
    <location>
        <begin position="187"/>
        <end position="283"/>
    </location>
</feature>
<feature type="compositionally biased region" description="Polar residues" evidence="4">
    <location>
        <begin position="420"/>
        <end position="433"/>
    </location>
</feature>
<dbReference type="InterPro" id="IPR001464">
    <property type="entry name" value="Annexin"/>
</dbReference>
<feature type="region of interest" description="Disordered" evidence="4">
    <location>
        <begin position="382"/>
        <end position="449"/>
    </location>
</feature>
<feature type="compositionally biased region" description="Polar residues" evidence="4">
    <location>
        <begin position="56"/>
        <end position="81"/>
    </location>
</feature>
<feature type="region of interest" description="Disordered" evidence="4">
    <location>
        <begin position="527"/>
        <end position="588"/>
    </location>
</feature>
<proteinExistence type="inferred from homology"/>
<evidence type="ECO:0000256" key="1">
    <source>
        <dbReference type="ARBA" id="ARBA00007831"/>
    </source>
</evidence>
<dbReference type="PANTHER" id="PTHR10502:SF102">
    <property type="entry name" value="ANNEXIN B11"/>
    <property type="match status" value="1"/>
</dbReference>
<organism evidence="7 8">
    <name type="scientific">Globodera rostochiensis</name>
    <name type="common">Golden nematode worm</name>
    <name type="synonym">Heterodera rostochiensis</name>
    <dbReference type="NCBI Taxonomy" id="31243"/>
    <lineage>
        <taxon>Eukaryota</taxon>
        <taxon>Metazoa</taxon>
        <taxon>Ecdysozoa</taxon>
        <taxon>Nematoda</taxon>
        <taxon>Chromadorea</taxon>
        <taxon>Rhabditida</taxon>
        <taxon>Tylenchina</taxon>
        <taxon>Tylenchomorpha</taxon>
        <taxon>Tylenchoidea</taxon>
        <taxon>Heteroderidae</taxon>
        <taxon>Heteroderinae</taxon>
        <taxon>Globodera</taxon>
    </lineage>
</organism>
<feature type="signal peptide" evidence="6">
    <location>
        <begin position="1"/>
        <end position="22"/>
    </location>
</feature>
<evidence type="ECO:0000256" key="6">
    <source>
        <dbReference type="SAM" id="SignalP"/>
    </source>
</evidence>
<dbReference type="InterPro" id="IPR018502">
    <property type="entry name" value="Annexin_repeat"/>
</dbReference>
<evidence type="ECO:0000256" key="2">
    <source>
        <dbReference type="ARBA" id="ARBA00022737"/>
    </source>
</evidence>
<evidence type="ECO:0000256" key="4">
    <source>
        <dbReference type="SAM" id="MobiDB-lite"/>
    </source>
</evidence>
<dbReference type="GO" id="GO:0005509">
    <property type="term" value="F:calcium ion binding"/>
    <property type="evidence" value="ECO:0007669"/>
    <property type="project" value="InterPro"/>
</dbReference>